<name>A0A4R8IWQ8_9GAMM</name>
<keyword evidence="1" id="KW-0472">Membrane</keyword>
<keyword evidence="3" id="KW-1185">Reference proteome</keyword>
<comment type="caution">
    <text evidence="2">The sequence shown here is derived from an EMBL/GenBank/DDBJ whole genome shotgun (WGS) entry which is preliminary data.</text>
</comment>
<dbReference type="Pfam" id="PF05545">
    <property type="entry name" value="FixQ"/>
    <property type="match status" value="1"/>
</dbReference>
<evidence type="ECO:0000256" key="1">
    <source>
        <dbReference type="SAM" id="Phobius"/>
    </source>
</evidence>
<reference evidence="2 3" key="1">
    <citation type="submission" date="2019-03" db="EMBL/GenBank/DDBJ databases">
        <title>Genomic Encyclopedia of Type Strains, Phase IV (KMG-IV): sequencing the most valuable type-strain genomes for metagenomic binning, comparative biology and taxonomic classification.</title>
        <authorList>
            <person name="Goeker M."/>
        </authorList>
    </citation>
    <scope>NUCLEOTIDE SEQUENCE [LARGE SCALE GENOMIC DNA]</scope>
    <source>
        <strain evidence="2 3">DSM 16326</strain>
    </source>
</reference>
<accession>A0A4R8IWQ8</accession>
<dbReference type="OrthoDB" id="6402501at2"/>
<protein>
    <submittedName>
        <fullName evidence="2">Cytochrome c oxidase cbb3-type subunit 4</fullName>
    </submittedName>
</protein>
<dbReference type="InterPro" id="IPR008621">
    <property type="entry name" value="Cbb3-typ_cyt_oxidase_comp"/>
</dbReference>
<gene>
    <name evidence="2" type="ORF">EDC23_0311</name>
</gene>
<evidence type="ECO:0000313" key="3">
    <source>
        <dbReference type="Proteomes" id="UP000294914"/>
    </source>
</evidence>
<dbReference type="RefSeq" id="WP_134080506.1">
    <property type="nucleotide sequence ID" value="NZ_SOQX01000001.1"/>
</dbReference>
<keyword evidence="1" id="KW-0812">Transmembrane</keyword>
<organism evidence="2 3">
    <name type="scientific">Thiohalophilus thiocyanatoxydans</name>
    <dbReference type="NCBI Taxonomy" id="381308"/>
    <lineage>
        <taxon>Bacteria</taxon>
        <taxon>Pseudomonadati</taxon>
        <taxon>Pseudomonadota</taxon>
        <taxon>Gammaproteobacteria</taxon>
        <taxon>Thiohalomonadales</taxon>
        <taxon>Thiohalophilaceae</taxon>
        <taxon>Thiohalophilus</taxon>
    </lineage>
</organism>
<dbReference type="Proteomes" id="UP000294914">
    <property type="component" value="Unassembled WGS sequence"/>
</dbReference>
<feature type="transmembrane region" description="Helical" evidence="1">
    <location>
        <begin position="6"/>
        <end position="26"/>
    </location>
</feature>
<sequence length="58" mass="6837">MDMNDVRSWYTLIVFAVFIGIVIWAWSSKRKKDFHEAAHLPLNEPEYPRAKENKENGS</sequence>
<dbReference type="CDD" id="cd01324">
    <property type="entry name" value="cbb3_Oxidase_CcoQ"/>
    <property type="match status" value="1"/>
</dbReference>
<proteinExistence type="predicted"/>
<dbReference type="EMBL" id="SOQX01000001">
    <property type="protein sequence ID" value="TDY03940.1"/>
    <property type="molecule type" value="Genomic_DNA"/>
</dbReference>
<keyword evidence="1" id="KW-1133">Transmembrane helix</keyword>
<evidence type="ECO:0000313" key="2">
    <source>
        <dbReference type="EMBL" id="TDY03940.1"/>
    </source>
</evidence>
<dbReference type="AlphaFoldDB" id="A0A4R8IWQ8"/>